<comment type="subcellular location">
    <subcellularLocation>
        <location evidence="1">Secreted</location>
    </subcellularLocation>
</comment>
<dbReference type="OrthoDB" id="8957647at2759"/>
<comment type="caution">
    <text evidence="8">The sequence shown here is derived from an EMBL/GenBank/DDBJ whole genome shotgun (WGS) entry which is preliminary data.</text>
</comment>
<organism evidence="8 9">
    <name type="scientific">Danionella cerebrum</name>
    <dbReference type="NCBI Taxonomy" id="2873325"/>
    <lineage>
        <taxon>Eukaryota</taxon>
        <taxon>Metazoa</taxon>
        <taxon>Chordata</taxon>
        <taxon>Craniata</taxon>
        <taxon>Vertebrata</taxon>
        <taxon>Euteleostomi</taxon>
        <taxon>Actinopterygii</taxon>
        <taxon>Neopterygii</taxon>
        <taxon>Teleostei</taxon>
        <taxon>Ostariophysi</taxon>
        <taxon>Cypriniformes</taxon>
        <taxon>Danionidae</taxon>
        <taxon>Danioninae</taxon>
        <taxon>Danionella</taxon>
    </lineage>
</organism>
<gene>
    <name evidence="8" type="ORF">DNTS_009805</name>
</gene>
<dbReference type="STRING" id="623744.A0A553MY78"/>
<evidence type="ECO:0000256" key="4">
    <source>
        <dbReference type="ARBA" id="ARBA00022525"/>
    </source>
</evidence>
<dbReference type="PANTHER" id="PTHR11419">
    <property type="entry name" value="INTERFERON GAMMA"/>
    <property type="match status" value="1"/>
</dbReference>
<reference evidence="8 9" key="1">
    <citation type="journal article" date="2019" name="Sci. Data">
        <title>Hybrid genome assembly and annotation of Danionella translucida.</title>
        <authorList>
            <person name="Kadobianskyi M."/>
            <person name="Schulze L."/>
            <person name="Schuelke M."/>
            <person name="Judkewitz B."/>
        </authorList>
    </citation>
    <scope>NUCLEOTIDE SEQUENCE [LARGE SCALE GENOMIC DNA]</scope>
    <source>
        <strain evidence="8 9">Bolton</strain>
    </source>
</reference>
<keyword evidence="5" id="KW-0325">Glycoprotein</keyword>
<proteinExistence type="inferred from homology"/>
<evidence type="ECO:0000256" key="1">
    <source>
        <dbReference type="ARBA" id="ARBA00004613"/>
    </source>
</evidence>
<dbReference type="Gene3D" id="1.20.1250.10">
    <property type="match status" value="1"/>
</dbReference>
<comment type="similarity">
    <text evidence="2">Belongs to the type II (or gamma) interferon family.</text>
</comment>
<accession>A0A553MY78</accession>
<evidence type="ECO:0000256" key="6">
    <source>
        <dbReference type="SAM" id="MobiDB-lite"/>
    </source>
</evidence>
<dbReference type="EMBL" id="SRMA01027205">
    <property type="protein sequence ID" value="TRY58128.1"/>
    <property type="molecule type" value="Genomic_DNA"/>
</dbReference>
<evidence type="ECO:0000256" key="2">
    <source>
        <dbReference type="ARBA" id="ARBA00007566"/>
    </source>
</evidence>
<dbReference type="Pfam" id="PF00714">
    <property type="entry name" value="IFN-gamma"/>
    <property type="match status" value="1"/>
</dbReference>
<dbReference type="GO" id="GO:0005133">
    <property type="term" value="F:type II interferon receptor binding"/>
    <property type="evidence" value="ECO:0007669"/>
    <property type="project" value="InterPro"/>
</dbReference>
<dbReference type="GO" id="GO:0005615">
    <property type="term" value="C:extracellular space"/>
    <property type="evidence" value="ECO:0007669"/>
    <property type="project" value="UniProtKB-KW"/>
</dbReference>
<keyword evidence="4" id="KW-0964">Secreted</keyword>
<evidence type="ECO:0008006" key="10">
    <source>
        <dbReference type="Google" id="ProtNLM"/>
    </source>
</evidence>
<dbReference type="AlphaFoldDB" id="A0A553MY78"/>
<dbReference type="GO" id="GO:0005125">
    <property type="term" value="F:cytokine activity"/>
    <property type="evidence" value="ECO:0007669"/>
    <property type="project" value="UniProtKB-KW"/>
</dbReference>
<evidence type="ECO:0000313" key="8">
    <source>
        <dbReference type="EMBL" id="TRY58128.1"/>
    </source>
</evidence>
<keyword evidence="7" id="KW-0732">Signal</keyword>
<feature type="signal peptide" evidence="7">
    <location>
        <begin position="1"/>
        <end position="21"/>
    </location>
</feature>
<dbReference type="Proteomes" id="UP000316079">
    <property type="component" value="Unassembled WGS sequence"/>
</dbReference>
<evidence type="ECO:0000256" key="3">
    <source>
        <dbReference type="ARBA" id="ARBA00022514"/>
    </source>
</evidence>
<evidence type="ECO:0000313" key="9">
    <source>
        <dbReference type="Proteomes" id="UP000316079"/>
    </source>
</evidence>
<dbReference type="InterPro" id="IPR002069">
    <property type="entry name" value="Interferon_gamma"/>
</dbReference>
<feature type="region of interest" description="Disordered" evidence="6">
    <location>
        <begin position="160"/>
        <end position="180"/>
    </location>
</feature>
<feature type="chain" id="PRO_5021860574" description="Interferon gamma" evidence="7">
    <location>
        <begin position="22"/>
        <end position="180"/>
    </location>
</feature>
<protein>
    <recommendedName>
        <fullName evidence="10">Interferon gamma</fullName>
    </recommendedName>
</protein>
<dbReference type="PANTHER" id="PTHR11419:SF0">
    <property type="entry name" value="INTERFERON GAMMA"/>
    <property type="match status" value="1"/>
</dbReference>
<sequence>MMGFFWAVCFLTMGWAILGEASVPDNLDKSIDELKKHFIKDDHKLHDSHPIFLRILKDLKVNLEESEQSLLMSIIMDTYSRILTQMQNDSLDEGTKMRLVQVQEHLKKLQESYFPGKSAELKRYAEMLWAVKENNPLVQSKALFELKRVFGDALLLKNQKNKERKRRQAKNSRRRSLKRA</sequence>
<feature type="compositionally biased region" description="Basic residues" evidence="6">
    <location>
        <begin position="162"/>
        <end position="180"/>
    </location>
</feature>
<dbReference type="InterPro" id="IPR009079">
    <property type="entry name" value="4_helix_cytokine-like_core"/>
</dbReference>
<dbReference type="SUPFAM" id="SSF47266">
    <property type="entry name" value="4-helical cytokines"/>
    <property type="match status" value="1"/>
</dbReference>
<evidence type="ECO:0000256" key="7">
    <source>
        <dbReference type="SAM" id="SignalP"/>
    </source>
</evidence>
<evidence type="ECO:0000256" key="5">
    <source>
        <dbReference type="ARBA" id="ARBA00023180"/>
    </source>
</evidence>
<name>A0A553MY78_9TELE</name>
<keyword evidence="9" id="KW-1185">Reference proteome</keyword>
<keyword evidence="3" id="KW-0202">Cytokine</keyword>
<dbReference type="GO" id="GO:0006955">
    <property type="term" value="P:immune response"/>
    <property type="evidence" value="ECO:0007669"/>
    <property type="project" value="InterPro"/>
</dbReference>